<organism evidence="1 2">
    <name type="scientific">Cyanidium caldarium</name>
    <name type="common">Red alga</name>
    <dbReference type="NCBI Taxonomy" id="2771"/>
    <lineage>
        <taxon>Eukaryota</taxon>
        <taxon>Rhodophyta</taxon>
        <taxon>Bangiophyceae</taxon>
        <taxon>Cyanidiales</taxon>
        <taxon>Cyanidiaceae</taxon>
        <taxon>Cyanidium</taxon>
    </lineage>
</organism>
<dbReference type="Proteomes" id="UP001301350">
    <property type="component" value="Unassembled WGS sequence"/>
</dbReference>
<accession>A0AAV9ITV7</accession>
<dbReference type="AlphaFoldDB" id="A0AAV9ITV7"/>
<evidence type="ECO:0000313" key="1">
    <source>
        <dbReference type="EMBL" id="KAK4535724.1"/>
    </source>
</evidence>
<gene>
    <name evidence="1" type="ORF">CDCA_CDCA06G1749</name>
</gene>
<name>A0AAV9ITV7_CYACA</name>
<keyword evidence="2" id="KW-1185">Reference proteome</keyword>
<dbReference type="EMBL" id="JANCYW010000006">
    <property type="protein sequence ID" value="KAK4535724.1"/>
    <property type="molecule type" value="Genomic_DNA"/>
</dbReference>
<sequence>MLVTARWHEPNSRVGLWGRTVSQRERIRWALSVGAPGHCTAIVSVQEQPRYHGLRRVLEWFGNDPEYRVRRVPGATVHALRQLAVSAAASTDAMGYSDPASARHMHPVAAASVSHLMALQWMVREGCESVAVFEDDTSLDLLPYWERSLAELARSLRPPHRLALQLELKLDAFFLQNGQSGDMHLEELPLNCSTRYWLPHRHRITWGAGAYLMSRTGAEQALQAYGDGHRIDISRVVAFYEAPDAGMLFHPGDTYVLWPPYAMEWTSSSSVAWSSGDQNWHKNVHHASAVAAVAANVRRAAACALQQGE</sequence>
<evidence type="ECO:0000313" key="2">
    <source>
        <dbReference type="Proteomes" id="UP001301350"/>
    </source>
</evidence>
<comment type="caution">
    <text evidence="1">The sequence shown here is derived from an EMBL/GenBank/DDBJ whole genome shotgun (WGS) entry which is preliminary data.</text>
</comment>
<reference evidence="1 2" key="1">
    <citation type="submission" date="2022-07" db="EMBL/GenBank/DDBJ databases">
        <title>Genome-wide signatures of adaptation to extreme environments.</title>
        <authorList>
            <person name="Cho C.H."/>
            <person name="Yoon H.S."/>
        </authorList>
    </citation>
    <scope>NUCLEOTIDE SEQUENCE [LARGE SCALE GENOMIC DNA]</scope>
    <source>
        <strain evidence="1 2">DBV 063 E5</strain>
    </source>
</reference>
<protein>
    <submittedName>
        <fullName evidence="1">Uncharacterized protein</fullName>
    </submittedName>
</protein>
<proteinExistence type="predicted"/>